<comment type="caution">
    <text evidence="1">The sequence shown here is derived from an EMBL/GenBank/DDBJ whole genome shotgun (WGS) entry which is preliminary data.</text>
</comment>
<protein>
    <submittedName>
        <fullName evidence="1">Peroxisome biogenesis protein 1</fullName>
    </submittedName>
</protein>
<evidence type="ECO:0000313" key="2">
    <source>
        <dbReference type="Proteomes" id="UP000829398"/>
    </source>
</evidence>
<reference evidence="2" key="1">
    <citation type="journal article" date="2023" name="Hortic. Res.">
        <title>A chromosome-level phased genome enabling allele-level studies in sweet orange: a case study on citrus Huanglongbing tolerance.</title>
        <authorList>
            <person name="Wu B."/>
            <person name="Yu Q."/>
            <person name="Deng Z."/>
            <person name="Duan Y."/>
            <person name="Luo F."/>
            <person name="Gmitter F. Jr."/>
        </authorList>
    </citation>
    <scope>NUCLEOTIDE SEQUENCE [LARGE SCALE GENOMIC DNA]</scope>
    <source>
        <strain evidence="2">cv. Valencia</strain>
    </source>
</reference>
<keyword evidence="2" id="KW-1185">Reference proteome</keyword>
<accession>A0ACB8NDA3</accession>
<organism evidence="1 2">
    <name type="scientific">Citrus sinensis</name>
    <name type="common">Sweet orange</name>
    <name type="synonym">Citrus aurantium var. sinensis</name>
    <dbReference type="NCBI Taxonomy" id="2711"/>
    <lineage>
        <taxon>Eukaryota</taxon>
        <taxon>Viridiplantae</taxon>
        <taxon>Streptophyta</taxon>
        <taxon>Embryophyta</taxon>
        <taxon>Tracheophyta</taxon>
        <taxon>Spermatophyta</taxon>
        <taxon>Magnoliopsida</taxon>
        <taxon>eudicotyledons</taxon>
        <taxon>Gunneridae</taxon>
        <taxon>Pentapetalae</taxon>
        <taxon>rosids</taxon>
        <taxon>malvids</taxon>
        <taxon>Sapindales</taxon>
        <taxon>Rutaceae</taxon>
        <taxon>Aurantioideae</taxon>
        <taxon>Citrus</taxon>
    </lineage>
</organism>
<name>A0ACB8NDA3_CITSI</name>
<dbReference type="Proteomes" id="UP000829398">
    <property type="component" value="Chromosome 2"/>
</dbReference>
<sequence>MELEVRVVGGVENCFVSLPLKLIETLESTRSAHLLPQVLSLELRSRSNQRWVVAWSGATSSSSFIEVARQFAECISLADHTIVQVRVVSNVLKATLVTIEPLTEDDWEVLELNSEHAEAAILNQVRIVHEAMRFPLWLHGRTIITFHVVSTFPKKPVVQLVPGTEVAVAPKRRKNNVKKHEDSYMQAFNESTSIAKALLRVQDSDEGLSHKCNVKGVELGVALTSVAFINPETAENVSLCSLELVAILPRLSSKENNPENNAPRIKSNLTSKEISGGASTDKKECRQAVVHLLFSDSVAKGHVKIARALRLYLNAGLHSWVYLKKCTVNLKKEIPMVSLSPCHFKMLEKDKAFGIGLELDNKNHKTKKMLEKTSSGIYMDDGDLSAEDDIIAALSSEPSSKEDEEAVYQFENKKGLECLLHTWLLAQLTAVASNIGSEFNTLVLSNETLLHFEVKGYKSGTYGKVPASCNGALENKTKARELRTEIFCVLTFSEESLHGGKNNAYELTLEARGQQNNNTEAVRQLFGKLNSGDSVSFYTVKERGSTQGFDSNVSSLSWMGTTASDVINSSTYHLPLPGHILIHGPPGSGKTSLAKAVAKSLEHHKDLVAHIVFVCCSRLSLEKGPIIRQALSNFISEALDHAPSIVIFDNLDSIISSSSDPEGSQPSTSVIALTKFLVDIMDEYGEKRKSSCGIGPIAFVASAQSLEKIPQSLTSSGRFDFHVQLPAPAASERKAILEHEIQRRSLECSDEILLDVASKCDGYDAYDLEILVDRTVHAAVGRYLHSDSSFEKHIKPTLVRDDFSQAMHEFLPVAMRDITKTSAEGGRSGWDDVGGLTDIQNAIKEMIELPSKFPNIFAQAPLRLRSNVLLYGPPGCGKTHIVGAAAAACSLRFISVKGPELLNKYIGASEQAVRDIFSKATAAAPCLLFFDEFDSIAPKRGHDNTGVTDRVVNQFLTELDGVEVLTGVFVFAATSRPDLLDAALLRPGRLDRLLFCDFPSPRERLDILKVISRKLPLADDVDLEAIAHMTEGFSGADLQALLSDAQLSAVHEILNNIDSNEPGKMPVITDALLKSIASKARPSVSEAEKLRLYSIYGQFLDSKKSVAAQSRDAKGKRATLA</sequence>
<gene>
    <name evidence="1" type="ORF">KPL71_005339</name>
</gene>
<evidence type="ECO:0000313" key="1">
    <source>
        <dbReference type="EMBL" id="KAH9795821.1"/>
    </source>
</evidence>
<proteinExistence type="predicted"/>
<dbReference type="EMBL" id="CM039171">
    <property type="protein sequence ID" value="KAH9795821.1"/>
    <property type="molecule type" value="Genomic_DNA"/>
</dbReference>